<protein>
    <recommendedName>
        <fullName evidence="2">RING-type E3 ubiquitin transferase</fullName>
        <ecNumber evidence="2">2.3.2.27</ecNumber>
    </recommendedName>
</protein>
<dbReference type="SUPFAM" id="SSF57850">
    <property type="entry name" value="RING/U-box"/>
    <property type="match status" value="1"/>
</dbReference>
<dbReference type="PROSITE" id="PS50089">
    <property type="entry name" value="ZF_RING_2"/>
    <property type="match status" value="1"/>
</dbReference>
<proteinExistence type="predicted"/>
<dbReference type="EC" id="2.3.2.27" evidence="2"/>
<keyword evidence="4" id="KW-0479">Metal-binding</keyword>
<dbReference type="AlphaFoldDB" id="A0A9P5ITH5"/>
<evidence type="ECO:0000256" key="3">
    <source>
        <dbReference type="ARBA" id="ARBA00022679"/>
    </source>
</evidence>
<dbReference type="GeneID" id="62147756"/>
<dbReference type="RefSeq" id="XP_038734123.1">
    <property type="nucleotide sequence ID" value="XM_038874679.1"/>
</dbReference>
<dbReference type="InterPro" id="IPR001841">
    <property type="entry name" value="Znf_RING"/>
</dbReference>
<dbReference type="GO" id="GO:0061630">
    <property type="term" value="F:ubiquitin protein ligase activity"/>
    <property type="evidence" value="ECO:0007669"/>
    <property type="project" value="UniProtKB-EC"/>
</dbReference>
<evidence type="ECO:0000313" key="11">
    <source>
        <dbReference type="EMBL" id="KAF7946918.1"/>
    </source>
</evidence>
<gene>
    <name evidence="11" type="ORF">EAE97_004167</name>
</gene>
<evidence type="ECO:0000256" key="2">
    <source>
        <dbReference type="ARBA" id="ARBA00012483"/>
    </source>
</evidence>
<sequence>MVYRSRIPEIINLLHQNGREDLEMRIQGDLLIYGPELRAGFRNLLNLDQQNELLERFVFSRTFPHGSCFPGDMAIDDLPMLQDPADEGHLPRSLDDDFILFGIPHLPLFATAFREMQTRERRLHQSAMQVVQTTSQPHLSDNRLRADDRSLEAASLRPAVLPPKTDDSRDNDSPPAKILKEKSEPEDDDICPICQEGYSDAQPSASLIPNCGHLFHMGCMVRWINSESINGQSRDRCICCRREYDGLFSQFHGEVFPPRFGEDFWRNHNGPLINEVFGGLEILSPDYSSDEDGLLEPLIDEDDCWLFRGSSGQGARKDEAELQD</sequence>
<keyword evidence="6" id="KW-0833">Ubl conjugation pathway</keyword>
<comment type="catalytic activity">
    <reaction evidence="1">
        <text>S-ubiquitinyl-[E2 ubiquitin-conjugating enzyme]-L-cysteine + [acceptor protein]-L-lysine = [E2 ubiquitin-conjugating enzyme]-L-cysteine + N(6)-ubiquitinyl-[acceptor protein]-L-lysine.</text>
        <dbReference type="EC" id="2.3.2.27"/>
    </reaction>
</comment>
<evidence type="ECO:0000259" key="10">
    <source>
        <dbReference type="PROSITE" id="PS50089"/>
    </source>
</evidence>
<reference evidence="11 12" key="1">
    <citation type="journal article" date="2020" name="Genome Biol. Evol.">
        <title>Comparative genomics of Sclerotiniaceae.</title>
        <authorList>
            <person name="Valero Jimenez C.A."/>
            <person name="Steentjes M."/>
            <person name="Scholten O.E."/>
            <person name="Van Kan J.A.L."/>
        </authorList>
    </citation>
    <scope>NUCLEOTIDE SEQUENCE [LARGE SCALE GENOMIC DNA]</scope>
    <source>
        <strain evidence="11 12">MUCL 94</strain>
    </source>
</reference>
<evidence type="ECO:0000313" key="12">
    <source>
        <dbReference type="Proteomes" id="UP000710849"/>
    </source>
</evidence>
<evidence type="ECO:0000256" key="1">
    <source>
        <dbReference type="ARBA" id="ARBA00000900"/>
    </source>
</evidence>
<feature type="region of interest" description="Disordered" evidence="9">
    <location>
        <begin position="154"/>
        <end position="188"/>
    </location>
</feature>
<evidence type="ECO:0000256" key="5">
    <source>
        <dbReference type="ARBA" id="ARBA00022771"/>
    </source>
</evidence>
<evidence type="ECO:0000256" key="8">
    <source>
        <dbReference type="PROSITE-ProRule" id="PRU00175"/>
    </source>
</evidence>
<dbReference type="SMART" id="SM00184">
    <property type="entry name" value="RING"/>
    <property type="match status" value="1"/>
</dbReference>
<evidence type="ECO:0000256" key="7">
    <source>
        <dbReference type="ARBA" id="ARBA00022833"/>
    </source>
</evidence>
<dbReference type="EMBL" id="RCSW01000007">
    <property type="protein sequence ID" value="KAF7946918.1"/>
    <property type="molecule type" value="Genomic_DNA"/>
</dbReference>
<comment type="caution">
    <text evidence="11">The sequence shown here is derived from an EMBL/GenBank/DDBJ whole genome shotgun (WGS) entry which is preliminary data.</text>
</comment>
<feature type="compositionally biased region" description="Basic and acidic residues" evidence="9">
    <location>
        <begin position="164"/>
        <end position="183"/>
    </location>
</feature>
<keyword evidence="5 8" id="KW-0863">Zinc-finger</keyword>
<dbReference type="InterPro" id="IPR013083">
    <property type="entry name" value="Znf_RING/FYVE/PHD"/>
</dbReference>
<organism evidence="11 12">
    <name type="scientific">Botrytis byssoidea</name>
    <dbReference type="NCBI Taxonomy" id="139641"/>
    <lineage>
        <taxon>Eukaryota</taxon>
        <taxon>Fungi</taxon>
        <taxon>Dikarya</taxon>
        <taxon>Ascomycota</taxon>
        <taxon>Pezizomycotina</taxon>
        <taxon>Leotiomycetes</taxon>
        <taxon>Helotiales</taxon>
        <taxon>Sclerotiniaceae</taxon>
        <taxon>Botrytis</taxon>
    </lineage>
</organism>
<dbReference type="PANTHER" id="PTHR46463:SF10">
    <property type="entry name" value="OS01G0926200 PROTEIN"/>
    <property type="match status" value="1"/>
</dbReference>
<feature type="compositionally biased region" description="Polar residues" evidence="9">
    <location>
        <begin position="126"/>
        <end position="139"/>
    </location>
</feature>
<name>A0A9P5ITH5_9HELO</name>
<evidence type="ECO:0000256" key="6">
    <source>
        <dbReference type="ARBA" id="ARBA00022786"/>
    </source>
</evidence>
<keyword evidence="7" id="KW-0862">Zinc</keyword>
<feature type="region of interest" description="Disordered" evidence="9">
    <location>
        <begin position="124"/>
        <end position="143"/>
    </location>
</feature>
<dbReference type="GO" id="GO:0008270">
    <property type="term" value="F:zinc ion binding"/>
    <property type="evidence" value="ECO:0007669"/>
    <property type="project" value="UniProtKB-KW"/>
</dbReference>
<keyword evidence="12" id="KW-1185">Reference proteome</keyword>
<accession>A0A9P5ITH5</accession>
<dbReference type="PANTHER" id="PTHR46463">
    <property type="entry name" value="ZINC FINGER, RING/FYVE/PHD-TYPE"/>
    <property type="match status" value="1"/>
</dbReference>
<dbReference type="Pfam" id="PF13639">
    <property type="entry name" value="zf-RING_2"/>
    <property type="match status" value="1"/>
</dbReference>
<keyword evidence="3" id="KW-0808">Transferase</keyword>
<dbReference type="Gene3D" id="3.30.40.10">
    <property type="entry name" value="Zinc/RING finger domain, C3HC4 (zinc finger)"/>
    <property type="match status" value="1"/>
</dbReference>
<dbReference type="Proteomes" id="UP000710849">
    <property type="component" value="Unassembled WGS sequence"/>
</dbReference>
<evidence type="ECO:0000256" key="9">
    <source>
        <dbReference type="SAM" id="MobiDB-lite"/>
    </source>
</evidence>
<feature type="domain" description="RING-type" evidence="10">
    <location>
        <begin position="191"/>
        <end position="241"/>
    </location>
</feature>
<evidence type="ECO:0000256" key="4">
    <source>
        <dbReference type="ARBA" id="ARBA00022723"/>
    </source>
</evidence>